<reference evidence="3" key="2">
    <citation type="submission" date="2023-06" db="EMBL/GenBank/DDBJ databases">
        <authorList>
            <consortium name="Lawrence Berkeley National Laboratory"/>
            <person name="Haridas S."/>
            <person name="Hensen N."/>
            <person name="Bonometti L."/>
            <person name="Westerberg I."/>
            <person name="Brannstrom I.O."/>
            <person name="Guillou S."/>
            <person name="Cros-Aarteil S."/>
            <person name="Calhoun S."/>
            <person name="Kuo A."/>
            <person name="Mondo S."/>
            <person name="Pangilinan J."/>
            <person name="Riley R."/>
            <person name="Labutti K."/>
            <person name="Andreopoulos B."/>
            <person name="Lipzen A."/>
            <person name="Chen C."/>
            <person name="Yanf M."/>
            <person name="Daum C."/>
            <person name="Ng V."/>
            <person name="Clum A."/>
            <person name="Steindorff A."/>
            <person name="Ohm R."/>
            <person name="Martin F."/>
            <person name="Silar P."/>
            <person name="Natvig D."/>
            <person name="Lalanne C."/>
            <person name="Gautier V."/>
            <person name="Ament-Velasquez S.L."/>
            <person name="Kruys A."/>
            <person name="Hutchinson M.I."/>
            <person name="Powell A.J."/>
            <person name="Barry K."/>
            <person name="Miller A.N."/>
            <person name="Grigoriev I.V."/>
            <person name="Debuchy R."/>
            <person name="Gladieux P."/>
            <person name="Thoren M.H."/>
            <person name="Johannesson H."/>
        </authorList>
    </citation>
    <scope>NUCLEOTIDE SEQUENCE</scope>
    <source>
        <strain evidence="3">CBS 118394</strain>
    </source>
</reference>
<comment type="caution">
    <text evidence="3">The sequence shown here is derived from an EMBL/GenBank/DDBJ whole genome shotgun (WGS) entry which is preliminary data.</text>
</comment>
<feature type="transmembrane region" description="Helical" evidence="2">
    <location>
        <begin position="485"/>
        <end position="508"/>
    </location>
</feature>
<keyword evidence="4" id="KW-1185">Reference proteome</keyword>
<protein>
    <submittedName>
        <fullName evidence="3">Uncharacterized protein</fullName>
    </submittedName>
</protein>
<feature type="compositionally biased region" description="Low complexity" evidence="1">
    <location>
        <begin position="1"/>
        <end position="22"/>
    </location>
</feature>
<feature type="transmembrane region" description="Helical" evidence="2">
    <location>
        <begin position="377"/>
        <end position="405"/>
    </location>
</feature>
<evidence type="ECO:0000313" key="3">
    <source>
        <dbReference type="EMBL" id="KAK3315993.1"/>
    </source>
</evidence>
<feature type="transmembrane region" description="Helical" evidence="2">
    <location>
        <begin position="191"/>
        <end position="217"/>
    </location>
</feature>
<evidence type="ECO:0000313" key="4">
    <source>
        <dbReference type="Proteomes" id="UP001283341"/>
    </source>
</evidence>
<name>A0AAE0M246_9PEZI</name>
<reference evidence="3" key="1">
    <citation type="journal article" date="2023" name="Mol. Phylogenet. Evol.">
        <title>Genome-scale phylogeny and comparative genomics of the fungal order Sordariales.</title>
        <authorList>
            <person name="Hensen N."/>
            <person name="Bonometti L."/>
            <person name="Westerberg I."/>
            <person name="Brannstrom I.O."/>
            <person name="Guillou S."/>
            <person name="Cros-Aarteil S."/>
            <person name="Calhoun S."/>
            <person name="Haridas S."/>
            <person name="Kuo A."/>
            <person name="Mondo S."/>
            <person name="Pangilinan J."/>
            <person name="Riley R."/>
            <person name="LaButti K."/>
            <person name="Andreopoulos B."/>
            <person name="Lipzen A."/>
            <person name="Chen C."/>
            <person name="Yan M."/>
            <person name="Daum C."/>
            <person name="Ng V."/>
            <person name="Clum A."/>
            <person name="Steindorff A."/>
            <person name="Ohm R.A."/>
            <person name="Martin F."/>
            <person name="Silar P."/>
            <person name="Natvig D.O."/>
            <person name="Lalanne C."/>
            <person name="Gautier V."/>
            <person name="Ament-Velasquez S.L."/>
            <person name="Kruys A."/>
            <person name="Hutchinson M.I."/>
            <person name="Powell A.J."/>
            <person name="Barry K."/>
            <person name="Miller A.N."/>
            <person name="Grigoriev I.V."/>
            <person name="Debuchy R."/>
            <person name="Gladieux P."/>
            <person name="Hiltunen Thoren M."/>
            <person name="Johannesson H."/>
        </authorList>
    </citation>
    <scope>NUCLEOTIDE SEQUENCE</scope>
    <source>
        <strain evidence="3">CBS 118394</strain>
    </source>
</reference>
<evidence type="ECO:0000256" key="2">
    <source>
        <dbReference type="SAM" id="Phobius"/>
    </source>
</evidence>
<dbReference type="AlphaFoldDB" id="A0AAE0M246"/>
<feature type="transmembrane region" description="Helical" evidence="2">
    <location>
        <begin position="303"/>
        <end position="325"/>
    </location>
</feature>
<sequence>MLRHGSSSGSGRRRTTTTITTHIPPPPEEDHGRSGYIAALAIGLAASTACFGVAIPFALRPDGDQILLYPLVGLSTVWTEVIAFVINTILTQCFEGLAFIHSLSLRWALVTEERLRWNTNLRLFTSSRSRPWGPNGRAANVLSALCMVVGYTTTSQLFVGGANWDLYSPEEFMSSIVGEQNEDTKTPEEPQYLNCLALIVLGAVILLQTGLAVWCLLSDSASIKYWTSNALNTTLVALQRGEARHRDGRFMMSVATVSSGNDGGDSKHEAVAIPHEVINDTISPTHPSRTQPSMSKSRPATRWIVHLLWFLFVLATVWFLIIVFVTRQLAFSSRQPWDFALSWSGGYWNKVQFDIDTGYMKGPLNEPTPALSMTSQVALGLLFVMAIQGLQTLGIHAAELVVITARDEDTWRRLARLDKSHTRNVIKPNPFVSALSSWKNVLLIIFKSLLHWLLGQTVIAGFVYCSTACDAVMTRRWRVYSFEMLYGRVFVYTCCAGLLAAFVSFLAFKKPRGAQPATWGHIQTIADLVDDWDTDEKGRFWWGDKGEVFTEVGGSGVRHAGLSCRREELQDVRMDALYA</sequence>
<feature type="transmembrane region" description="Helical" evidence="2">
    <location>
        <begin position="66"/>
        <end position="90"/>
    </location>
</feature>
<keyword evidence="2" id="KW-0812">Transmembrane</keyword>
<gene>
    <name evidence="3" type="ORF">B0H66DRAFT_560079</name>
</gene>
<evidence type="ECO:0000256" key="1">
    <source>
        <dbReference type="SAM" id="MobiDB-lite"/>
    </source>
</evidence>
<keyword evidence="2" id="KW-1133">Transmembrane helix</keyword>
<proteinExistence type="predicted"/>
<organism evidence="3 4">
    <name type="scientific">Apodospora peruviana</name>
    <dbReference type="NCBI Taxonomy" id="516989"/>
    <lineage>
        <taxon>Eukaryota</taxon>
        <taxon>Fungi</taxon>
        <taxon>Dikarya</taxon>
        <taxon>Ascomycota</taxon>
        <taxon>Pezizomycotina</taxon>
        <taxon>Sordariomycetes</taxon>
        <taxon>Sordariomycetidae</taxon>
        <taxon>Sordariales</taxon>
        <taxon>Lasiosphaeriaceae</taxon>
        <taxon>Apodospora</taxon>
    </lineage>
</organism>
<accession>A0AAE0M246</accession>
<dbReference type="Proteomes" id="UP001283341">
    <property type="component" value="Unassembled WGS sequence"/>
</dbReference>
<dbReference type="EMBL" id="JAUEDM010000005">
    <property type="protein sequence ID" value="KAK3315993.1"/>
    <property type="molecule type" value="Genomic_DNA"/>
</dbReference>
<keyword evidence="2" id="KW-0472">Membrane</keyword>
<feature type="transmembrane region" description="Helical" evidence="2">
    <location>
        <begin position="36"/>
        <end position="59"/>
    </location>
</feature>
<feature type="transmembrane region" description="Helical" evidence="2">
    <location>
        <begin position="138"/>
        <end position="159"/>
    </location>
</feature>
<feature type="transmembrane region" description="Helical" evidence="2">
    <location>
        <begin position="452"/>
        <end position="473"/>
    </location>
</feature>
<feature type="region of interest" description="Disordered" evidence="1">
    <location>
        <begin position="1"/>
        <end position="31"/>
    </location>
</feature>